<proteinExistence type="predicted"/>
<feature type="region of interest" description="Disordered" evidence="1">
    <location>
        <begin position="1"/>
        <end position="47"/>
    </location>
</feature>
<name>A0A222MZP8_9BACT</name>
<dbReference type="KEGG" id="cavi:CAV_1573"/>
<reference evidence="2 3" key="1">
    <citation type="submission" date="2017-07" db="EMBL/GenBank/DDBJ databases">
        <title>Analysis of two Campylobacter avium genomes and identification of a novel hippuricase gene.</title>
        <authorList>
            <person name="Miller W.G."/>
            <person name="Chapman M.H."/>
            <person name="Yee E."/>
            <person name="Revez J."/>
            <person name="Bono J.L."/>
            <person name="Rossi M."/>
        </authorList>
    </citation>
    <scope>NUCLEOTIDE SEQUENCE [LARGE SCALE GENOMIC DNA]</scope>
    <source>
        <strain evidence="2 3">LMG 24591</strain>
    </source>
</reference>
<evidence type="ECO:0000256" key="1">
    <source>
        <dbReference type="SAM" id="MobiDB-lite"/>
    </source>
</evidence>
<dbReference type="EMBL" id="CP022347">
    <property type="protein sequence ID" value="ASQ31178.1"/>
    <property type="molecule type" value="Genomic_DNA"/>
</dbReference>
<accession>A0A222MZP8</accession>
<feature type="compositionally biased region" description="Basic and acidic residues" evidence="1">
    <location>
        <begin position="15"/>
        <end position="41"/>
    </location>
</feature>
<dbReference type="Proteomes" id="UP000201169">
    <property type="component" value="Chromosome"/>
</dbReference>
<evidence type="ECO:0000313" key="2">
    <source>
        <dbReference type="EMBL" id="ASQ31178.1"/>
    </source>
</evidence>
<dbReference type="RefSeq" id="WP_094325993.1">
    <property type="nucleotide sequence ID" value="NZ_CP022347.1"/>
</dbReference>
<keyword evidence="3" id="KW-1185">Reference proteome</keyword>
<evidence type="ECO:0000313" key="3">
    <source>
        <dbReference type="Proteomes" id="UP000201169"/>
    </source>
</evidence>
<dbReference type="OrthoDB" id="9812722at2"/>
<protein>
    <submittedName>
        <fullName evidence="2">SprA-related family protein</fullName>
    </submittedName>
</protein>
<feature type="compositionally biased region" description="Basic and acidic residues" evidence="1">
    <location>
        <begin position="156"/>
        <end position="186"/>
    </location>
</feature>
<dbReference type="Pfam" id="PF12118">
    <property type="entry name" value="SprA-related"/>
    <property type="match status" value="1"/>
</dbReference>
<feature type="compositionally biased region" description="Low complexity" evidence="1">
    <location>
        <begin position="193"/>
        <end position="204"/>
    </location>
</feature>
<feature type="region of interest" description="Disordered" evidence="1">
    <location>
        <begin position="156"/>
        <end position="204"/>
    </location>
</feature>
<sequence>MQITANSYYNNSYSFDKKTEQKQENTENSKNENSQETKNENELSPAERTLVSRLQVIDAKVRAHEMAHVAAGGGLTGAATYSYTKGPDNKMYATAGEVSISTTEGNTPQETIAKARQIQAAAMAPSDPSPQDYKVAASAMQMEIEARAELVRIKAEENKEKNEAIKQKDETLRKDDKEMSSEEKASIARVYVSSENSSSFSLAV</sequence>
<organism evidence="2 3">
    <name type="scientific">Campylobacter avium LMG 24591</name>
    <dbReference type="NCBI Taxonomy" id="522484"/>
    <lineage>
        <taxon>Bacteria</taxon>
        <taxon>Pseudomonadati</taxon>
        <taxon>Campylobacterota</taxon>
        <taxon>Epsilonproteobacteria</taxon>
        <taxon>Campylobacterales</taxon>
        <taxon>Campylobacteraceae</taxon>
        <taxon>Campylobacter</taxon>
    </lineage>
</organism>
<dbReference type="AlphaFoldDB" id="A0A222MZP8"/>
<feature type="compositionally biased region" description="Polar residues" evidence="1">
    <location>
        <begin position="1"/>
        <end position="14"/>
    </location>
</feature>
<dbReference type="InterPro" id="IPR021973">
    <property type="entry name" value="SprA-related"/>
</dbReference>
<gene>
    <name evidence="2" type="ORF">CAV_1573</name>
</gene>